<keyword evidence="4" id="KW-1185">Reference proteome</keyword>
<dbReference type="EMBL" id="JACAZF010000001">
    <property type="protein sequence ID" value="KAF7316309.1"/>
    <property type="molecule type" value="Genomic_DNA"/>
</dbReference>
<proteinExistence type="predicted"/>
<evidence type="ECO:0000256" key="1">
    <source>
        <dbReference type="SAM" id="MobiDB-lite"/>
    </source>
</evidence>
<dbReference type="InterPro" id="IPR055754">
    <property type="entry name" value="DUF7330"/>
</dbReference>
<name>A0A8H6TFI0_9AGAR</name>
<feature type="compositionally biased region" description="Low complexity" evidence="1">
    <location>
        <begin position="114"/>
        <end position="130"/>
    </location>
</feature>
<dbReference type="AlphaFoldDB" id="A0A8H6TFI0"/>
<evidence type="ECO:0000313" key="4">
    <source>
        <dbReference type="Proteomes" id="UP000636479"/>
    </source>
</evidence>
<dbReference type="OrthoDB" id="2593559at2759"/>
<dbReference type="Pfam" id="PF24016">
    <property type="entry name" value="DUF7330"/>
    <property type="match status" value="1"/>
</dbReference>
<dbReference type="Proteomes" id="UP000636479">
    <property type="component" value="Unassembled WGS sequence"/>
</dbReference>
<comment type="caution">
    <text evidence="3">The sequence shown here is derived from an EMBL/GenBank/DDBJ whole genome shotgun (WGS) entry which is preliminary data.</text>
</comment>
<sequence length="400" mass="43336">MARAQLNLEQLHPCQIQLERLPPLFFFLSNLVPGLELISKGLPLGIKGNETVRNWDPPFVPTCSMVAEAPPTYTDSVVVDPPGSEHENDAECPSPITEQDEDVVSARLRPDSLSPSTLVTPRRRPTTATDASTVAEVRLSLFPDHKIFQPSRASSTYRRDSAVSADATATAPATTTPNPTNFVSVFRKTHKRAFSFGVGASRSIKGSFAVNPFLDIPGHLLAPLGSGETTRKNLRLKVENGGIDVDVYLVGEPTQHNTGPVKRTELHFELCGGFSSSPLLARIHTPTLRRPPVHISLVSQNGFVSLHLPLSFHGLLRVSIAAGDLNDHITLSAALAPHTTILAEDATSRAYFVGSLGAGRWEGDRAEVDAKSGRVRVQFSGDVERDLDGLRRVGWELMGL</sequence>
<feature type="region of interest" description="Disordered" evidence="1">
    <location>
        <begin position="111"/>
        <end position="130"/>
    </location>
</feature>
<evidence type="ECO:0000259" key="2">
    <source>
        <dbReference type="Pfam" id="PF24016"/>
    </source>
</evidence>
<protein>
    <recommendedName>
        <fullName evidence="2">DUF7330 domain-containing protein</fullName>
    </recommendedName>
</protein>
<evidence type="ECO:0000313" key="3">
    <source>
        <dbReference type="EMBL" id="KAF7316309.1"/>
    </source>
</evidence>
<gene>
    <name evidence="3" type="ORF">MIND_00149600</name>
</gene>
<dbReference type="GeneID" id="59340938"/>
<dbReference type="RefSeq" id="XP_037226332.1">
    <property type="nucleotide sequence ID" value="XM_037358422.1"/>
</dbReference>
<reference evidence="3" key="1">
    <citation type="submission" date="2020-05" db="EMBL/GenBank/DDBJ databases">
        <title>Mycena genomes resolve the evolution of fungal bioluminescence.</title>
        <authorList>
            <person name="Tsai I.J."/>
        </authorList>
    </citation>
    <scope>NUCLEOTIDE SEQUENCE</scope>
    <source>
        <strain evidence="3">171206Taipei</strain>
    </source>
</reference>
<accession>A0A8H6TFI0</accession>
<organism evidence="3 4">
    <name type="scientific">Mycena indigotica</name>
    <dbReference type="NCBI Taxonomy" id="2126181"/>
    <lineage>
        <taxon>Eukaryota</taxon>
        <taxon>Fungi</taxon>
        <taxon>Dikarya</taxon>
        <taxon>Basidiomycota</taxon>
        <taxon>Agaricomycotina</taxon>
        <taxon>Agaricomycetes</taxon>
        <taxon>Agaricomycetidae</taxon>
        <taxon>Agaricales</taxon>
        <taxon>Marasmiineae</taxon>
        <taxon>Mycenaceae</taxon>
        <taxon>Mycena</taxon>
    </lineage>
</organism>
<feature type="domain" description="DUF7330" evidence="2">
    <location>
        <begin position="201"/>
        <end position="381"/>
    </location>
</feature>